<dbReference type="InterPro" id="IPR010598">
    <property type="entry name" value="C5-epim_C"/>
</dbReference>
<dbReference type="EMBL" id="LNQE01000446">
    <property type="protein sequence ID" value="KUG26529.1"/>
    <property type="molecule type" value="Genomic_DNA"/>
</dbReference>
<dbReference type="SUPFAM" id="SSF48208">
    <property type="entry name" value="Six-hairpin glycosidases"/>
    <property type="match status" value="1"/>
</dbReference>
<sequence length="304" mass="35321">MHSQQLGYYYFVFREELVASGKNQRLIKQFDENGIPINKTYIDVTNKDYVYFPISIGQMGLAVFHTYLNSKNESDKNRFLKFADWFADSKNYDYSDDLGIRWLTDVSLPQYKNPGPWQSAFSQSRGISILLRAFQLTGNDKYAKIAEQALTSFEIHADKGGVASFTEFGPFYEEYTASVPTLVLNGMIFALCGIYDFVRVYPQNKTAKKIFDDGIKTLENILPQYDLKFWSRYNLCKADWYPSVDPATIGYQRLHVNQLEMLYKLTEKSIFKKYFEIFSKQDNLLNALKMYKVKLAALKKIGRL</sequence>
<reference evidence="2" key="1">
    <citation type="journal article" date="2015" name="Proc. Natl. Acad. Sci. U.S.A.">
        <title>Networks of energetic and metabolic interactions define dynamics in microbial communities.</title>
        <authorList>
            <person name="Embree M."/>
            <person name="Liu J.K."/>
            <person name="Al-Bassam M.M."/>
            <person name="Zengler K."/>
        </authorList>
    </citation>
    <scope>NUCLEOTIDE SEQUENCE</scope>
</reference>
<dbReference type="PANTHER" id="PTHR13174:SF3">
    <property type="entry name" value="D-GLUCURONYL C5-EPIMERASE"/>
    <property type="match status" value="1"/>
</dbReference>
<dbReference type="InterPro" id="IPR008928">
    <property type="entry name" value="6-hairpin_glycosidase_sf"/>
</dbReference>
<evidence type="ECO:0000313" key="2">
    <source>
        <dbReference type="EMBL" id="KUG26529.1"/>
    </source>
</evidence>
<dbReference type="GO" id="GO:0005794">
    <property type="term" value="C:Golgi apparatus"/>
    <property type="evidence" value="ECO:0007669"/>
    <property type="project" value="TreeGrafter"/>
</dbReference>
<comment type="caution">
    <text evidence="2">The sequence shown here is derived from an EMBL/GenBank/DDBJ whole genome shotgun (WGS) entry which is preliminary data.</text>
</comment>
<dbReference type="InterPro" id="IPR039721">
    <property type="entry name" value="C5-epimerase"/>
</dbReference>
<accession>A0A0W8G0D2</accession>
<evidence type="ECO:0000259" key="1">
    <source>
        <dbReference type="Pfam" id="PF06662"/>
    </source>
</evidence>
<organism evidence="2">
    <name type="scientific">hydrocarbon metagenome</name>
    <dbReference type="NCBI Taxonomy" id="938273"/>
    <lineage>
        <taxon>unclassified sequences</taxon>
        <taxon>metagenomes</taxon>
        <taxon>ecological metagenomes</taxon>
    </lineage>
</organism>
<dbReference type="AlphaFoldDB" id="A0A0W8G0D2"/>
<dbReference type="Pfam" id="PF06662">
    <property type="entry name" value="C5-epim_C"/>
    <property type="match status" value="1"/>
</dbReference>
<feature type="domain" description="D-glucuronyl C5-epimerase C-terminal" evidence="1">
    <location>
        <begin position="101"/>
        <end position="277"/>
    </location>
</feature>
<dbReference type="PANTHER" id="PTHR13174">
    <property type="entry name" value="D-GLUCURONYL C5-EPIMERASE"/>
    <property type="match status" value="1"/>
</dbReference>
<dbReference type="GO" id="GO:0047464">
    <property type="term" value="F:heparosan-N-sulfate-glucuronate 5-epimerase activity"/>
    <property type="evidence" value="ECO:0007669"/>
    <property type="project" value="InterPro"/>
</dbReference>
<dbReference type="GO" id="GO:0005975">
    <property type="term" value="P:carbohydrate metabolic process"/>
    <property type="evidence" value="ECO:0007669"/>
    <property type="project" value="InterPro"/>
</dbReference>
<proteinExistence type="predicted"/>
<name>A0A0W8G0D2_9ZZZZ</name>
<dbReference type="GO" id="GO:0015012">
    <property type="term" value="P:heparan sulfate proteoglycan biosynthetic process"/>
    <property type="evidence" value="ECO:0007669"/>
    <property type="project" value="InterPro"/>
</dbReference>
<gene>
    <name evidence="2" type="ORF">ASZ90_003629</name>
</gene>
<protein>
    <submittedName>
        <fullName evidence="2">D-glucuronyl c5-epimerase</fullName>
    </submittedName>
</protein>